<keyword evidence="2" id="KW-1185">Reference proteome</keyword>
<name>A0A239LGU9_9RHOB</name>
<organism evidence="1 2">
    <name type="scientific">Tropicimonas sediminicola</name>
    <dbReference type="NCBI Taxonomy" id="1031541"/>
    <lineage>
        <taxon>Bacteria</taxon>
        <taxon>Pseudomonadati</taxon>
        <taxon>Pseudomonadota</taxon>
        <taxon>Alphaproteobacteria</taxon>
        <taxon>Rhodobacterales</taxon>
        <taxon>Roseobacteraceae</taxon>
        <taxon>Tropicimonas</taxon>
    </lineage>
</organism>
<evidence type="ECO:0000313" key="2">
    <source>
        <dbReference type="Proteomes" id="UP000198426"/>
    </source>
</evidence>
<protein>
    <submittedName>
        <fullName evidence="1">Uncharacterized protein</fullName>
    </submittedName>
</protein>
<dbReference type="Proteomes" id="UP000198426">
    <property type="component" value="Unassembled WGS sequence"/>
</dbReference>
<dbReference type="EMBL" id="FZOY01000009">
    <property type="protein sequence ID" value="SNT28774.1"/>
    <property type="molecule type" value="Genomic_DNA"/>
</dbReference>
<dbReference type="AlphaFoldDB" id="A0A239LGU9"/>
<gene>
    <name evidence="1" type="ORF">SAMN05421757_109181</name>
</gene>
<accession>A0A239LGU9</accession>
<sequence>MASRAAKLADVLFGNARQDPVADALLKLLPIDGSLRELRRRRYLASLAASAGEGLALRDQGYICAVAGLALDSGRTDEEILAEALRLVPLPDITVRIEVAPSVTRARLEERLSGQGRVYRFLERSPDANPGLASVFDTIEGLLEGSGRRVLRVSGACRDDLEAGVAAIRMVALEGSRPFAPGAATR</sequence>
<proteinExistence type="predicted"/>
<evidence type="ECO:0000313" key="1">
    <source>
        <dbReference type="EMBL" id="SNT28774.1"/>
    </source>
</evidence>
<reference evidence="1 2" key="1">
    <citation type="submission" date="2017-06" db="EMBL/GenBank/DDBJ databases">
        <authorList>
            <person name="Kim H.J."/>
            <person name="Triplett B.A."/>
        </authorList>
    </citation>
    <scope>NUCLEOTIDE SEQUENCE [LARGE SCALE GENOMIC DNA]</scope>
    <source>
        <strain evidence="1 2">DSM 29339</strain>
    </source>
</reference>